<keyword evidence="1" id="KW-0175">Coiled coil</keyword>
<evidence type="ECO:0000256" key="2">
    <source>
        <dbReference type="SAM" id="MobiDB-lite"/>
    </source>
</evidence>
<protein>
    <submittedName>
        <fullName evidence="3">Uncharacterized protein</fullName>
    </submittedName>
</protein>
<feature type="region of interest" description="Disordered" evidence="2">
    <location>
        <begin position="1"/>
        <end position="84"/>
    </location>
</feature>
<feature type="region of interest" description="Disordered" evidence="2">
    <location>
        <begin position="111"/>
        <end position="142"/>
    </location>
</feature>
<evidence type="ECO:0000313" key="4">
    <source>
        <dbReference type="Proteomes" id="UP001556367"/>
    </source>
</evidence>
<feature type="coiled-coil region" evidence="1">
    <location>
        <begin position="181"/>
        <end position="208"/>
    </location>
</feature>
<comment type="caution">
    <text evidence="3">The sequence shown here is derived from an EMBL/GenBank/DDBJ whole genome shotgun (WGS) entry which is preliminary data.</text>
</comment>
<keyword evidence="4" id="KW-1185">Reference proteome</keyword>
<reference evidence="4" key="1">
    <citation type="submission" date="2024-06" db="EMBL/GenBank/DDBJ databases">
        <title>Multi-omics analyses provide insights into the biosynthesis of the anticancer antibiotic pleurotin in Hohenbuehelia grisea.</title>
        <authorList>
            <person name="Weaver J.A."/>
            <person name="Alberti F."/>
        </authorList>
    </citation>
    <scope>NUCLEOTIDE SEQUENCE [LARGE SCALE GENOMIC DNA]</scope>
    <source>
        <strain evidence="4">T-177</strain>
    </source>
</reference>
<feature type="compositionally biased region" description="Polar residues" evidence="2">
    <location>
        <begin position="54"/>
        <end position="84"/>
    </location>
</feature>
<name>A0ABR3JGK2_9AGAR</name>
<evidence type="ECO:0000313" key="3">
    <source>
        <dbReference type="EMBL" id="KAL0954326.1"/>
    </source>
</evidence>
<gene>
    <name evidence="3" type="ORF">HGRIS_003324</name>
</gene>
<sequence>MDQRPKKQNSTSVPAAFYRHNSLAPTVGGISTNTLTGLGHGLNPGGTPALRQVSDVSMRTAPSITSEESSGGTHPTTESSSNAVSEGVPYLVEGLEGVPPSQPSHIIEGVEEEMVSESSSQAPSSLDDEDDADSGSNVSQPFQKSATAVALLRSGLSHQEKTVDQMTDLKNELTHTKDDLLAAIRDSKAELREEMRGLREDLLGSLKKVRGSINGVARQLVVELKKELPDLLLALREAEPEGTPQGTQPGAAAGAGA</sequence>
<dbReference type="Proteomes" id="UP001556367">
    <property type="component" value="Unassembled WGS sequence"/>
</dbReference>
<organism evidence="3 4">
    <name type="scientific">Hohenbuehelia grisea</name>
    <dbReference type="NCBI Taxonomy" id="104357"/>
    <lineage>
        <taxon>Eukaryota</taxon>
        <taxon>Fungi</taxon>
        <taxon>Dikarya</taxon>
        <taxon>Basidiomycota</taxon>
        <taxon>Agaricomycotina</taxon>
        <taxon>Agaricomycetes</taxon>
        <taxon>Agaricomycetidae</taxon>
        <taxon>Agaricales</taxon>
        <taxon>Pleurotineae</taxon>
        <taxon>Pleurotaceae</taxon>
        <taxon>Hohenbuehelia</taxon>
    </lineage>
</organism>
<evidence type="ECO:0000256" key="1">
    <source>
        <dbReference type="SAM" id="Coils"/>
    </source>
</evidence>
<dbReference type="EMBL" id="JASNQZ010000007">
    <property type="protein sequence ID" value="KAL0954326.1"/>
    <property type="molecule type" value="Genomic_DNA"/>
</dbReference>
<proteinExistence type="predicted"/>
<accession>A0ABR3JGK2</accession>
<feature type="region of interest" description="Disordered" evidence="2">
    <location>
        <begin position="237"/>
        <end position="257"/>
    </location>
</feature>